<name>A0ABV2IVX6_9HYPH</name>
<gene>
    <name evidence="1" type="ORF">ABID16_000833</name>
</gene>
<dbReference type="InterPro" id="IPR025506">
    <property type="entry name" value="Abi_alpha"/>
</dbReference>
<accession>A0ABV2IVX6</accession>
<organism evidence="1 2">
    <name type="scientific">Rhizobium aquaticum</name>
    <dbReference type="NCBI Taxonomy" id="1549636"/>
    <lineage>
        <taxon>Bacteria</taxon>
        <taxon>Pseudomonadati</taxon>
        <taxon>Pseudomonadota</taxon>
        <taxon>Alphaproteobacteria</taxon>
        <taxon>Hyphomicrobiales</taxon>
        <taxon>Rhizobiaceae</taxon>
        <taxon>Rhizobium/Agrobacterium group</taxon>
        <taxon>Rhizobium</taxon>
    </lineage>
</organism>
<protein>
    <recommendedName>
        <fullName evidence="3">DUF4393 domain-containing protein</fullName>
    </recommendedName>
</protein>
<dbReference type="Proteomes" id="UP001549047">
    <property type="component" value="Unassembled WGS sequence"/>
</dbReference>
<evidence type="ECO:0000313" key="1">
    <source>
        <dbReference type="EMBL" id="MET3612528.1"/>
    </source>
</evidence>
<dbReference type="Pfam" id="PF14337">
    <property type="entry name" value="Abi_alpha"/>
    <property type="match status" value="1"/>
</dbReference>
<reference evidence="1 2" key="1">
    <citation type="submission" date="2024-06" db="EMBL/GenBank/DDBJ databases">
        <title>Genomic Encyclopedia of Type Strains, Phase IV (KMG-IV): sequencing the most valuable type-strain genomes for metagenomic binning, comparative biology and taxonomic classification.</title>
        <authorList>
            <person name="Goeker M."/>
        </authorList>
    </citation>
    <scope>NUCLEOTIDE SEQUENCE [LARGE SCALE GENOMIC DNA]</scope>
    <source>
        <strain evidence="1 2">DSM 29780</strain>
    </source>
</reference>
<evidence type="ECO:0000313" key="2">
    <source>
        <dbReference type="Proteomes" id="UP001549047"/>
    </source>
</evidence>
<keyword evidence="2" id="KW-1185">Reference proteome</keyword>
<comment type="caution">
    <text evidence="1">The sequence shown here is derived from an EMBL/GenBank/DDBJ whole genome shotgun (WGS) entry which is preliminary data.</text>
</comment>
<evidence type="ECO:0008006" key="3">
    <source>
        <dbReference type="Google" id="ProtNLM"/>
    </source>
</evidence>
<sequence>MSSPENEDEISVEIASDKAIVSVKGAAASRLGHSLADVLSPFTNSLGYVGDLLAVKREMGALIAAKRAKEKLEKEGIISADIPPRVLLPWLEGASLVDPGKEDTLVDAWAGLLARAAKSSDAANVSYIETLKKLGAEEAEQLAFFVTDTSPSFGVKFYAAKLGGEDTLESGYFVEIQKYINERRDGVELGEIRAKFENLLIQKMAQVIFFAINGSTLLSTEYYRKYEHAVSNLEHLGLIEIKKSNVEIPVGSVVVIWFQVTKYAFDLFWACQGVVTAHADYGVDSLQKAISTPPLTRRKR</sequence>
<proteinExistence type="predicted"/>
<dbReference type="RefSeq" id="WP_354555092.1">
    <property type="nucleotide sequence ID" value="NZ_JBEPMB010000001.1"/>
</dbReference>
<dbReference type="EMBL" id="JBEPMB010000001">
    <property type="protein sequence ID" value="MET3612528.1"/>
    <property type="molecule type" value="Genomic_DNA"/>
</dbReference>